<keyword evidence="1" id="KW-0732">Signal</keyword>
<feature type="chain" id="PRO_5023836958" description="Gluconate 2-dehydrogenase subunit 3 family protein" evidence="1">
    <location>
        <begin position="29"/>
        <end position="142"/>
    </location>
</feature>
<evidence type="ECO:0000313" key="3">
    <source>
        <dbReference type="Proteomes" id="UP000326554"/>
    </source>
</evidence>
<keyword evidence="3" id="KW-1185">Reference proteome</keyword>
<evidence type="ECO:0008006" key="4">
    <source>
        <dbReference type="Google" id="ProtNLM"/>
    </source>
</evidence>
<dbReference type="EMBL" id="VYQE01000002">
    <property type="protein sequence ID" value="KAA9008854.1"/>
    <property type="molecule type" value="Genomic_DNA"/>
</dbReference>
<evidence type="ECO:0000256" key="1">
    <source>
        <dbReference type="SAM" id="SignalP"/>
    </source>
</evidence>
<sequence>MTSRLTRRQALGTLGSTALTAVSGTAWAQDDAVQRLPRTALGDTLARLSGVNPLPQDMLRRLYDATGGDVLPADADEIGDGLEKRLLKALYSGVLAPAADEGGSGTRIGFSEALMWHAVEDYKNVISFCGGVPGFWASPPET</sequence>
<dbReference type="PROSITE" id="PS51318">
    <property type="entry name" value="TAT"/>
    <property type="match status" value="1"/>
</dbReference>
<protein>
    <recommendedName>
        <fullName evidence="4">Gluconate 2-dehydrogenase subunit 3 family protein</fullName>
    </recommendedName>
</protein>
<dbReference type="Proteomes" id="UP000326554">
    <property type="component" value="Unassembled WGS sequence"/>
</dbReference>
<organism evidence="2 3">
    <name type="scientific">Histidinibacterium aquaticum</name>
    <dbReference type="NCBI Taxonomy" id="2613962"/>
    <lineage>
        <taxon>Bacteria</taxon>
        <taxon>Pseudomonadati</taxon>
        <taxon>Pseudomonadota</taxon>
        <taxon>Alphaproteobacteria</taxon>
        <taxon>Rhodobacterales</taxon>
        <taxon>Paracoccaceae</taxon>
        <taxon>Histidinibacterium</taxon>
    </lineage>
</organism>
<accession>A0A5J5GMU6</accession>
<proteinExistence type="predicted"/>
<dbReference type="RefSeq" id="WP_150444387.1">
    <property type="nucleotide sequence ID" value="NZ_VYQE01000002.1"/>
</dbReference>
<reference evidence="2 3" key="1">
    <citation type="submission" date="2019-09" db="EMBL/GenBank/DDBJ databases">
        <authorList>
            <person name="Park J.-S."/>
            <person name="Choi H.-J."/>
        </authorList>
    </citation>
    <scope>NUCLEOTIDE SEQUENCE [LARGE SCALE GENOMIC DNA]</scope>
    <source>
        <strain evidence="2 3">176SS1-4</strain>
    </source>
</reference>
<evidence type="ECO:0000313" key="2">
    <source>
        <dbReference type="EMBL" id="KAA9008854.1"/>
    </source>
</evidence>
<comment type="caution">
    <text evidence="2">The sequence shown here is derived from an EMBL/GenBank/DDBJ whole genome shotgun (WGS) entry which is preliminary data.</text>
</comment>
<dbReference type="InterPro" id="IPR006311">
    <property type="entry name" value="TAT_signal"/>
</dbReference>
<gene>
    <name evidence="2" type="ORF">F3S47_06210</name>
</gene>
<name>A0A5J5GMU6_9RHOB</name>
<dbReference type="AlphaFoldDB" id="A0A5J5GMU6"/>
<feature type="signal peptide" evidence="1">
    <location>
        <begin position="1"/>
        <end position="28"/>
    </location>
</feature>